<keyword evidence="1" id="KW-0175">Coiled coil</keyword>
<feature type="coiled-coil region" evidence="1">
    <location>
        <begin position="107"/>
        <end position="134"/>
    </location>
</feature>
<feature type="compositionally biased region" description="Basic and acidic residues" evidence="2">
    <location>
        <begin position="632"/>
        <end position="645"/>
    </location>
</feature>
<dbReference type="AlphaFoldDB" id="A0AA36HNW0"/>
<name>A0AA36HNW0_9DINO</name>
<proteinExistence type="predicted"/>
<protein>
    <submittedName>
        <fullName evidence="3">Uncharacterized protein</fullName>
    </submittedName>
</protein>
<feature type="compositionally biased region" description="Low complexity" evidence="2">
    <location>
        <begin position="354"/>
        <end position="366"/>
    </location>
</feature>
<feature type="non-terminal residue" evidence="3">
    <location>
        <position position="1"/>
    </location>
</feature>
<feature type="compositionally biased region" description="Gly residues" evidence="2">
    <location>
        <begin position="290"/>
        <end position="299"/>
    </location>
</feature>
<dbReference type="EMBL" id="CAUJNA010000146">
    <property type="protein sequence ID" value="CAJ1372611.1"/>
    <property type="molecule type" value="Genomic_DNA"/>
</dbReference>
<feature type="region of interest" description="Disordered" evidence="2">
    <location>
        <begin position="264"/>
        <end position="446"/>
    </location>
</feature>
<accession>A0AA36HNW0</accession>
<gene>
    <name evidence="3" type="ORF">EVOR1521_LOCUS2650</name>
</gene>
<feature type="compositionally biased region" description="Basic and acidic residues" evidence="2">
    <location>
        <begin position="416"/>
        <end position="446"/>
    </location>
</feature>
<keyword evidence="4" id="KW-1185">Reference proteome</keyword>
<evidence type="ECO:0000313" key="3">
    <source>
        <dbReference type="EMBL" id="CAJ1372611.1"/>
    </source>
</evidence>
<reference evidence="3" key="1">
    <citation type="submission" date="2023-08" db="EMBL/GenBank/DDBJ databases">
        <authorList>
            <person name="Chen Y."/>
            <person name="Shah S."/>
            <person name="Dougan E. K."/>
            <person name="Thang M."/>
            <person name="Chan C."/>
        </authorList>
    </citation>
    <scope>NUCLEOTIDE SEQUENCE</scope>
</reference>
<feature type="compositionally biased region" description="Basic and acidic residues" evidence="2">
    <location>
        <begin position="328"/>
        <end position="353"/>
    </location>
</feature>
<evidence type="ECO:0000256" key="1">
    <source>
        <dbReference type="SAM" id="Coils"/>
    </source>
</evidence>
<comment type="caution">
    <text evidence="3">The sequence shown here is derived from an EMBL/GenBank/DDBJ whole genome shotgun (WGS) entry which is preliminary data.</text>
</comment>
<sequence>LGTSGSSRPFGEKRDICINEACGELRHTRAQLAMKIFLLALLLPASATKTNAAANPIRKVVNMMEKMSDKIEEEGEQEKDLYDKFMCHCKDELADFNKGKASFEAAVPKLESEISVAEAQIAQLTQEIEAKKADEVATKESMQSASTEREKEHTVYVKDVSELKADIGVISEAIPALEQAGAFVQTGQSSTLSAQAERLQRVFAKRSASESERAALASLAAGKSEGIGEVKGMLEVQKDELQKEVSVDDKEETKEVNIFEELMNAKTEEKETIEDDRGREDRPPGCTQGVLGGEEGGAQGRAERLVQGLRRPAEALPELRGQDNGVGHPREEPRRGADRHPGDGEDLEQRREFGPLQQGAAQPQLPSAHGFQAHCHGHVEALRPRAGQRGSGQPHEGGPGDAGAEQQGRGFLLCHGNDRQHDRADGAGRQKDDDEKKAYCKKQSFETKRKAKALRHKIQNLEQAVAMHEEAMEAAAAEIAELQAGVAQLDKSVAESTEMRKKEHEEFQKLVQEQSATKDVLLVAKNRLNQFYHPDMTTTQTTTGPYDLGLLQVHQQQPEFGSAKSVQGNGVLTMLEGLVTQTEKTVAEAKYNEKDSQQLYEDMLADAQAKREADIKAIASKQKSKASAETGKVQKSDAKKAEKEELKDVELYGSELQEDCSWLLSNYDARKTARAAEKETLESAKGALAGAQ</sequence>
<feature type="region of interest" description="Disordered" evidence="2">
    <location>
        <begin position="621"/>
        <end position="645"/>
    </location>
</feature>
<organism evidence="3 4">
    <name type="scientific">Effrenium voratum</name>
    <dbReference type="NCBI Taxonomy" id="2562239"/>
    <lineage>
        <taxon>Eukaryota</taxon>
        <taxon>Sar</taxon>
        <taxon>Alveolata</taxon>
        <taxon>Dinophyceae</taxon>
        <taxon>Suessiales</taxon>
        <taxon>Symbiodiniaceae</taxon>
        <taxon>Effrenium</taxon>
    </lineage>
</organism>
<evidence type="ECO:0000313" key="4">
    <source>
        <dbReference type="Proteomes" id="UP001178507"/>
    </source>
</evidence>
<evidence type="ECO:0000256" key="2">
    <source>
        <dbReference type="SAM" id="MobiDB-lite"/>
    </source>
</evidence>
<feature type="compositionally biased region" description="Basic and acidic residues" evidence="2">
    <location>
        <begin position="266"/>
        <end position="283"/>
    </location>
</feature>
<dbReference type="Proteomes" id="UP001178507">
    <property type="component" value="Unassembled WGS sequence"/>
</dbReference>